<reference evidence="4 5" key="1">
    <citation type="submission" date="2014-06" db="EMBL/GenBank/DDBJ databases">
        <title>Evolutionary Origins and Diversification of the Mycorrhizal Mutualists.</title>
        <authorList>
            <consortium name="DOE Joint Genome Institute"/>
            <consortium name="Mycorrhizal Genomics Consortium"/>
            <person name="Kohler A."/>
            <person name="Kuo A."/>
            <person name="Nagy L.G."/>
            <person name="Floudas D."/>
            <person name="Copeland A."/>
            <person name="Barry K.W."/>
            <person name="Cichocki N."/>
            <person name="Veneault-Fourrey C."/>
            <person name="LaButti K."/>
            <person name="Lindquist E.A."/>
            <person name="Lipzen A."/>
            <person name="Lundell T."/>
            <person name="Morin E."/>
            <person name="Murat C."/>
            <person name="Riley R."/>
            <person name="Ohm R."/>
            <person name="Sun H."/>
            <person name="Tunlid A."/>
            <person name="Henrissat B."/>
            <person name="Grigoriev I.V."/>
            <person name="Hibbett D.S."/>
            <person name="Martin F."/>
        </authorList>
    </citation>
    <scope>NUCLEOTIDE SEQUENCE [LARGE SCALE GENOMIC DNA]</scope>
    <source>
        <strain evidence="4 5">SS14</strain>
    </source>
</reference>
<name>A0A0C9TMR0_SPHS4</name>
<feature type="transmembrane region" description="Helical" evidence="2">
    <location>
        <begin position="89"/>
        <end position="114"/>
    </location>
</feature>
<keyword evidence="5" id="KW-1185">Reference proteome</keyword>
<feature type="chain" id="PRO_5002203664" evidence="3">
    <location>
        <begin position="24"/>
        <end position="551"/>
    </location>
</feature>
<feature type="transmembrane region" description="Helical" evidence="2">
    <location>
        <begin position="285"/>
        <end position="307"/>
    </location>
</feature>
<evidence type="ECO:0000313" key="4">
    <source>
        <dbReference type="EMBL" id="KIJ31263.1"/>
    </source>
</evidence>
<feature type="transmembrane region" description="Helical" evidence="2">
    <location>
        <begin position="56"/>
        <end position="77"/>
    </location>
</feature>
<organism evidence="4 5">
    <name type="scientific">Sphaerobolus stellatus (strain SS14)</name>
    <dbReference type="NCBI Taxonomy" id="990650"/>
    <lineage>
        <taxon>Eukaryota</taxon>
        <taxon>Fungi</taxon>
        <taxon>Dikarya</taxon>
        <taxon>Basidiomycota</taxon>
        <taxon>Agaricomycotina</taxon>
        <taxon>Agaricomycetes</taxon>
        <taxon>Phallomycetidae</taxon>
        <taxon>Geastrales</taxon>
        <taxon>Sphaerobolaceae</taxon>
        <taxon>Sphaerobolus</taxon>
    </lineage>
</organism>
<feature type="transmembrane region" description="Helical" evidence="2">
    <location>
        <begin position="249"/>
        <end position="273"/>
    </location>
</feature>
<keyword evidence="2" id="KW-1133">Transmembrane helix</keyword>
<evidence type="ECO:0000256" key="1">
    <source>
        <dbReference type="SAM" id="MobiDB-lite"/>
    </source>
</evidence>
<dbReference type="AlphaFoldDB" id="A0A0C9TMR0"/>
<dbReference type="OrthoDB" id="3357304at2759"/>
<feature type="transmembrane region" description="Helical" evidence="2">
    <location>
        <begin position="319"/>
        <end position="343"/>
    </location>
</feature>
<dbReference type="HOGENOM" id="CLU_016579_1_1_1"/>
<dbReference type="EMBL" id="KN837245">
    <property type="protein sequence ID" value="KIJ31263.1"/>
    <property type="molecule type" value="Genomic_DNA"/>
</dbReference>
<feature type="region of interest" description="Disordered" evidence="1">
    <location>
        <begin position="350"/>
        <end position="379"/>
    </location>
</feature>
<sequence length="551" mass="61469">MVFSRVLEVLGFILLSHVPIASAQNNTTSSKLPQNYSEDPFLQYQPHFARSLPVQLLIIGTVFALTSILIIHLGFTWQYHWPLGRVNWILQFTGASTLLLNVLAIILVVMNALVDKSRTWPYMFEYVAIDVPRLGSWSVAEVAAWYVMEAATSTLVSATHIQFLTFLYPSKLEARLVAVLLGPLAIVSSIMTLLPIATYKYDTDQVIYNSLASNLTPAMDAVNSSMANVSSTSKFPHGDHQQLYDIVDAARHICNLTLSFLFTLSLLIWGFFVSRKSAWRMDGGTAIFGAGALFLALISTALNFIRVFTSPSFEWLSPLLWAVILWQSFFGWWWWVGSATGIAERELDGERRRKKGKRKGRKKPRTTASSSQEDDAVATGTMARLDRWRSTVGATISRRRNAAEIVHKQEASEKDSIHESVELSTIGFAPAESVRDTASISTSASSTILGSLRRAWRSLRQAHIRAARVQAIEQHNIQLQMQLENGHGLGRFPGGPGGDINLNVFRSHGDISPPRPVQDIPRIPNPEVSRFAGVSLLQTIRKWRLRDSTTY</sequence>
<proteinExistence type="predicted"/>
<feature type="compositionally biased region" description="Basic residues" evidence="1">
    <location>
        <begin position="352"/>
        <end position="365"/>
    </location>
</feature>
<evidence type="ECO:0000313" key="5">
    <source>
        <dbReference type="Proteomes" id="UP000054279"/>
    </source>
</evidence>
<feature type="transmembrane region" description="Helical" evidence="2">
    <location>
        <begin position="143"/>
        <end position="164"/>
    </location>
</feature>
<keyword evidence="3" id="KW-0732">Signal</keyword>
<keyword evidence="2" id="KW-0812">Transmembrane</keyword>
<dbReference type="Proteomes" id="UP000054279">
    <property type="component" value="Unassembled WGS sequence"/>
</dbReference>
<protein>
    <submittedName>
        <fullName evidence="4">Uncharacterized protein</fullName>
    </submittedName>
</protein>
<feature type="signal peptide" evidence="3">
    <location>
        <begin position="1"/>
        <end position="23"/>
    </location>
</feature>
<gene>
    <name evidence="4" type="ORF">M422DRAFT_783817</name>
</gene>
<accession>A0A0C9TMR0</accession>
<evidence type="ECO:0000256" key="2">
    <source>
        <dbReference type="SAM" id="Phobius"/>
    </source>
</evidence>
<evidence type="ECO:0000256" key="3">
    <source>
        <dbReference type="SAM" id="SignalP"/>
    </source>
</evidence>
<keyword evidence="2" id="KW-0472">Membrane</keyword>
<feature type="transmembrane region" description="Helical" evidence="2">
    <location>
        <begin position="176"/>
        <end position="197"/>
    </location>
</feature>